<evidence type="ECO:0000256" key="1">
    <source>
        <dbReference type="SAM" id="SignalP"/>
    </source>
</evidence>
<accession>A0A1Y0EH39</accession>
<keyword evidence="1" id="KW-0732">Signal</keyword>
<dbReference type="OrthoDB" id="7860706at2"/>
<evidence type="ECO:0000313" key="3">
    <source>
        <dbReference type="Proteomes" id="UP000195273"/>
    </source>
</evidence>
<feature type="chain" id="PRO_5011987807" description="LysM domain-containing protein" evidence="1">
    <location>
        <begin position="22"/>
        <end position="112"/>
    </location>
</feature>
<dbReference type="KEGG" id="lvs:LOKVESSMR4R_03429"/>
<dbReference type="AlphaFoldDB" id="A0A1Y0EH39"/>
<dbReference type="EMBL" id="CP021431">
    <property type="protein sequence ID" value="ARU02701.1"/>
    <property type="molecule type" value="Genomic_DNA"/>
</dbReference>
<gene>
    <name evidence="2" type="ORF">LOKVESSMR4R_03429</name>
</gene>
<reference evidence="2 3" key="1">
    <citation type="submission" date="2017-05" db="EMBL/GenBank/DDBJ databases">
        <title>Genome Sequence of Loktanella vestfoldensis Strain SMR4r Isolated from a Culture of the Diatom Skeletonema marinoi.</title>
        <authorList>
            <person name="Topel M."/>
            <person name="Pinder M.I.M."/>
            <person name="Johansson O.N."/>
            <person name="Kourtchenko O."/>
            <person name="Godhe A."/>
            <person name="Clarke A.K."/>
        </authorList>
    </citation>
    <scope>NUCLEOTIDE SEQUENCE [LARGE SCALE GENOMIC DNA]</scope>
    <source>
        <strain evidence="2 3">SMR4r</strain>
    </source>
</reference>
<sequence length="112" mass="12034">MQLRHAIIASLAMLLPGVAKAQEPWVLLCQADCSQTTGSARQHVIAPGENLLGILRHYQYGATNLQSVIAQVVQDNPRAFQRGDPDRMVAGQTLTLPAGSGLPAVPDDIYVF</sequence>
<protein>
    <recommendedName>
        <fullName evidence="4">LysM domain-containing protein</fullName>
    </recommendedName>
</protein>
<dbReference type="RefSeq" id="WP_157898263.1">
    <property type="nucleotide sequence ID" value="NZ_CP021431.1"/>
</dbReference>
<dbReference type="InterPro" id="IPR036779">
    <property type="entry name" value="LysM_dom_sf"/>
</dbReference>
<keyword evidence="3" id="KW-1185">Reference proteome</keyword>
<feature type="signal peptide" evidence="1">
    <location>
        <begin position="1"/>
        <end position="21"/>
    </location>
</feature>
<dbReference type="Proteomes" id="UP000195273">
    <property type="component" value="Chromosome"/>
</dbReference>
<evidence type="ECO:0008006" key="4">
    <source>
        <dbReference type="Google" id="ProtNLM"/>
    </source>
</evidence>
<organism evidence="2 3">
    <name type="scientific">Yoonia vestfoldensis</name>
    <dbReference type="NCBI Taxonomy" id="245188"/>
    <lineage>
        <taxon>Bacteria</taxon>
        <taxon>Pseudomonadati</taxon>
        <taxon>Pseudomonadota</taxon>
        <taxon>Alphaproteobacteria</taxon>
        <taxon>Rhodobacterales</taxon>
        <taxon>Paracoccaceae</taxon>
        <taxon>Yoonia</taxon>
    </lineage>
</organism>
<dbReference type="Gene3D" id="3.10.350.10">
    <property type="entry name" value="LysM domain"/>
    <property type="match status" value="1"/>
</dbReference>
<name>A0A1Y0EH39_9RHOB</name>
<proteinExistence type="predicted"/>
<evidence type="ECO:0000313" key="2">
    <source>
        <dbReference type="EMBL" id="ARU02701.1"/>
    </source>
</evidence>